<comment type="caution">
    <text evidence="1">The sequence shown here is derived from an EMBL/GenBank/DDBJ whole genome shotgun (WGS) entry which is preliminary data.</text>
</comment>
<dbReference type="EMBL" id="NXGX01000001">
    <property type="protein sequence ID" value="PKR59847.1"/>
    <property type="molecule type" value="Genomic_DNA"/>
</dbReference>
<proteinExistence type="predicted"/>
<protein>
    <submittedName>
        <fullName evidence="1">Uncharacterized protein</fullName>
    </submittedName>
</protein>
<dbReference type="AlphaFoldDB" id="A0A2N3LAT9"/>
<evidence type="ECO:0000313" key="1">
    <source>
        <dbReference type="EMBL" id="PKR59847.1"/>
    </source>
</evidence>
<gene>
    <name evidence="1" type="ORF">COO92_00260</name>
</gene>
<name>A0A2N3LAT9_9PROT</name>
<sequence length="87" mass="9320">MLNGSYTPGSYQIFMAGTACARLPKPSERHDMVPECVAVRDACNAIPNVADQDACTDKTRAVHPKFLAPGGQATFMIYAHCPPPVKA</sequence>
<organism evidence="1 2">
    <name type="scientific">Thalassospira lohafexi</name>
    <dbReference type="NCBI Taxonomy" id="744227"/>
    <lineage>
        <taxon>Bacteria</taxon>
        <taxon>Pseudomonadati</taxon>
        <taxon>Pseudomonadota</taxon>
        <taxon>Alphaproteobacteria</taxon>
        <taxon>Rhodospirillales</taxon>
        <taxon>Thalassospiraceae</taxon>
        <taxon>Thalassospira</taxon>
    </lineage>
</organism>
<accession>A0A2N3LAT9</accession>
<keyword evidence="2" id="KW-1185">Reference proteome</keyword>
<evidence type="ECO:0000313" key="2">
    <source>
        <dbReference type="Proteomes" id="UP000233332"/>
    </source>
</evidence>
<dbReference type="Proteomes" id="UP000233332">
    <property type="component" value="Unassembled WGS sequence"/>
</dbReference>
<reference evidence="1 2" key="1">
    <citation type="submission" date="2017-09" db="EMBL/GenBank/DDBJ databases">
        <title>Biodiversity and function of Thalassospira species in the particle-attached aromatic-hydrocarbon-degrading consortia from the surface seawater of the China South Sea.</title>
        <authorList>
            <person name="Dong C."/>
            <person name="Lai Q."/>
            <person name="Shao Z."/>
        </authorList>
    </citation>
    <scope>NUCLEOTIDE SEQUENCE [LARGE SCALE GENOMIC DNA]</scope>
    <source>
        <strain evidence="1 2">139Z-12</strain>
    </source>
</reference>